<feature type="non-terminal residue" evidence="4">
    <location>
        <position position="1"/>
    </location>
</feature>
<dbReference type="GO" id="GO:0015937">
    <property type="term" value="P:coenzyme A biosynthetic process"/>
    <property type="evidence" value="ECO:0007669"/>
    <property type="project" value="TreeGrafter"/>
</dbReference>
<feature type="non-terminal residue" evidence="4">
    <location>
        <position position="532"/>
    </location>
</feature>
<name>A0A6A6HNZ1_VIRVR</name>
<dbReference type="SUPFAM" id="SSF52507">
    <property type="entry name" value="Homo-oligomeric flavin-containing Cys decarboxylases, HFCD"/>
    <property type="match status" value="1"/>
</dbReference>
<reference evidence="4" key="1">
    <citation type="journal article" date="2020" name="Stud. Mycol.">
        <title>101 Dothideomycetes genomes: a test case for predicting lifestyles and emergence of pathogens.</title>
        <authorList>
            <person name="Haridas S."/>
            <person name="Albert R."/>
            <person name="Binder M."/>
            <person name="Bloem J."/>
            <person name="Labutti K."/>
            <person name="Salamov A."/>
            <person name="Andreopoulos B."/>
            <person name="Baker S."/>
            <person name="Barry K."/>
            <person name="Bills G."/>
            <person name="Bluhm B."/>
            <person name="Cannon C."/>
            <person name="Castanera R."/>
            <person name="Culley D."/>
            <person name="Daum C."/>
            <person name="Ezra D."/>
            <person name="Gonzalez J."/>
            <person name="Henrissat B."/>
            <person name="Kuo A."/>
            <person name="Liang C."/>
            <person name="Lipzen A."/>
            <person name="Lutzoni F."/>
            <person name="Magnuson J."/>
            <person name="Mondo S."/>
            <person name="Nolan M."/>
            <person name="Ohm R."/>
            <person name="Pangilinan J."/>
            <person name="Park H.-J."/>
            <person name="Ramirez L."/>
            <person name="Alfaro M."/>
            <person name="Sun H."/>
            <person name="Tritt A."/>
            <person name="Yoshinaga Y."/>
            <person name="Zwiers L.-H."/>
            <person name="Turgeon B."/>
            <person name="Goodwin S."/>
            <person name="Spatafora J."/>
            <person name="Crous P."/>
            <person name="Grigoriev I."/>
        </authorList>
    </citation>
    <scope>NUCLEOTIDE SEQUENCE</scope>
    <source>
        <strain evidence="4">Tuck. ex Michener</strain>
    </source>
</reference>
<dbReference type="PANTHER" id="PTHR14359:SF21">
    <property type="entry name" value="FLAVOPROTEIN DOMAIN-CONTAINING PROTEIN"/>
    <property type="match status" value="1"/>
</dbReference>
<organism evidence="4 5">
    <name type="scientific">Viridothelium virens</name>
    <name type="common">Speckled blister lichen</name>
    <name type="synonym">Trypethelium virens</name>
    <dbReference type="NCBI Taxonomy" id="1048519"/>
    <lineage>
        <taxon>Eukaryota</taxon>
        <taxon>Fungi</taxon>
        <taxon>Dikarya</taxon>
        <taxon>Ascomycota</taxon>
        <taxon>Pezizomycotina</taxon>
        <taxon>Dothideomycetes</taxon>
        <taxon>Dothideomycetes incertae sedis</taxon>
        <taxon>Trypetheliales</taxon>
        <taxon>Trypetheliaceae</taxon>
        <taxon>Viridothelium</taxon>
    </lineage>
</organism>
<feature type="compositionally biased region" description="Low complexity" evidence="2">
    <location>
        <begin position="349"/>
        <end position="385"/>
    </location>
</feature>
<evidence type="ECO:0000259" key="3">
    <source>
        <dbReference type="Pfam" id="PF02441"/>
    </source>
</evidence>
<dbReference type="GO" id="GO:0071513">
    <property type="term" value="C:phosphopantothenoylcysteine decarboxylase complex"/>
    <property type="evidence" value="ECO:0007669"/>
    <property type="project" value="TreeGrafter"/>
</dbReference>
<proteinExistence type="inferred from homology"/>
<dbReference type="Gene3D" id="3.40.50.1950">
    <property type="entry name" value="Flavin prenyltransferase-like"/>
    <property type="match status" value="1"/>
</dbReference>
<dbReference type="Proteomes" id="UP000800092">
    <property type="component" value="Unassembled WGS sequence"/>
</dbReference>
<sequence>RNNEQLQAKTAELCEWANLLILAPLDADTLGKMLHGVTDNLLLEVLRSWNVSKKILLVPGMSDLMWENPMTRKQLSKIRRKWNWIRVLSPVLWDFDGPRKKITSNDGVEELYEVVQNQIDLMTIGQDIDIGMSHTSHTALSNTASNQTHCTLPPEIWTIILDFTGDWELAKALDIYTNLPTPPEWRRAADVSAHFMQDLEWTILSGSLTDVKRFFETRSTPRWLSRLCIKLIMRFAKTSILSYLETQHRDLFWATFGHTFLPDKASSVFGQPALLEYWRTSPSFLTKEYTTEAMDGASRAGFVHVLDWWHRSGLPLKYTEAALEQATSKCNLDVLDWWKHAAQDPSAPPSTTYSASSPSPQPTSPRASPSSTLSLPANNSNTPPTTTRPPPLRLLPGKSICFAAQAGHLPAITWWLDAGIPYPHDGDVARLASAHGHVALLSLWLERKAGFANMAVDNQVLVGATKGGHVEVLEWWARASSVRVEYKTCDVEEALEDGVEGERGEEVRRWWARNGLNLGLGTSEWMKTRVLS</sequence>
<dbReference type="AlphaFoldDB" id="A0A6A6HNZ1"/>
<gene>
    <name evidence="4" type="ORF">EV356DRAFT_428835</name>
</gene>
<evidence type="ECO:0000313" key="4">
    <source>
        <dbReference type="EMBL" id="KAF2239518.1"/>
    </source>
</evidence>
<comment type="similarity">
    <text evidence="1">Belongs to the HFCD (homooligomeric flavin containing Cys decarboxylase) superfamily.</text>
</comment>
<feature type="domain" description="Flavoprotein" evidence="3">
    <location>
        <begin position="9"/>
        <end position="120"/>
    </location>
</feature>
<evidence type="ECO:0000256" key="2">
    <source>
        <dbReference type="SAM" id="MobiDB-lite"/>
    </source>
</evidence>
<evidence type="ECO:0000256" key="1">
    <source>
        <dbReference type="ARBA" id="ARBA00038350"/>
    </source>
</evidence>
<dbReference type="OrthoDB" id="70387at2759"/>
<protein>
    <recommendedName>
        <fullName evidence="3">Flavoprotein domain-containing protein</fullName>
    </recommendedName>
</protein>
<dbReference type="InterPro" id="IPR003382">
    <property type="entry name" value="Flavoprotein"/>
</dbReference>
<dbReference type="GO" id="GO:0010181">
    <property type="term" value="F:FMN binding"/>
    <property type="evidence" value="ECO:0007669"/>
    <property type="project" value="TreeGrafter"/>
</dbReference>
<feature type="region of interest" description="Disordered" evidence="2">
    <location>
        <begin position="343"/>
        <end position="391"/>
    </location>
</feature>
<dbReference type="Pfam" id="PF02441">
    <property type="entry name" value="Flavoprotein"/>
    <property type="match status" value="1"/>
</dbReference>
<dbReference type="GO" id="GO:0004633">
    <property type="term" value="F:phosphopantothenoylcysteine decarboxylase activity"/>
    <property type="evidence" value="ECO:0007669"/>
    <property type="project" value="TreeGrafter"/>
</dbReference>
<dbReference type="PANTHER" id="PTHR14359">
    <property type="entry name" value="HOMO-OLIGOMERIC FLAVIN CONTAINING CYS DECARBOXYLASE FAMILY"/>
    <property type="match status" value="1"/>
</dbReference>
<keyword evidence="5" id="KW-1185">Reference proteome</keyword>
<accession>A0A6A6HNZ1</accession>
<dbReference type="EMBL" id="ML991772">
    <property type="protein sequence ID" value="KAF2239518.1"/>
    <property type="molecule type" value="Genomic_DNA"/>
</dbReference>
<evidence type="ECO:0000313" key="5">
    <source>
        <dbReference type="Proteomes" id="UP000800092"/>
    </source>
</evidence>
<dbReference type="InterPro" id="IPR036551">
    <property type="entry name" value="Flavin_trans-like"/>
</dbReference>